<dbReference type="InterPro" id="IPR000847">
    <property type="entry name" value="LysR_HTH_N"/>
</dbReference>
<protein>
    <submittedName>
        <fullName evidence="6">LysR family transcriptional regulator</fullName>
    </submittedName>
</protein>
<dbReference type="Pfam" id="PF03466">
    <property type="entry name" value="LysR_substrate"/>
    <property type="match status" value="1"/>
</dbReference>
<comment type="similarity">
    <text evidence="1">Belongs to the LysR transcriptional regulatory family.</text>
</comment>
<gene>
    <name evidence="6" type="ORF">ACFPPC_01960</name>
</gene>
<evidence type="ECO:0000313" key="7">
    <source>
        <dbReference type="Proteomes" id="UP001596104"/>
    </source>
</evidence>
<dbReference type="Gene3D" id="3.40.190.290">
    <property type="match status" value="1"/>
</dbReference>
<sequence length="300" mass="32847">MHAAALAYFRETARRGSVRKAASQLNVAASALNRQILKLEAEFGTPLFERQASGMKLTAAGELLLRHVTATFHDFDRVRIAIDDLREARSGHVTISAVDSLLIDFVPRAIDRFRTAFPAVVFTVLAVAPQEVPDQLIDGRADIGFTFVGQIDKGTELLAEIKAPLGVIMPFDHPLAAKASISFDEAKAYPFLAQAGPLPRSADIDPDFAAFRAGLVPRLTSNSIQMLKRSIRLGMGIAFFTRLGFLEELELGELVWRPFASQAINRGRIGLLTASERTLSAPAKQFARQLCDDIARTSWS</sequence>
<name>A0ABW0H812_9HYPH</name>
<dbReference type="PANTHER" id="PTHR30419">
    <property type="entry name" value="HTH-TYPE TRANSCRIPTIONAL REGULATOR YBHD"/>
    <property type="match status" value="1"/>
</dbReference>
<evidence type="ECO:0000256" key="4">
    <source>
        <dbReference type="ARBA" id="ARBA00023163"/>
    </source>
</evidence>
<keyword evidence="4" id="KW-0804">Transcription</keyword>
<organism evidence="6 7">
    <name type="scientific">Bosea vestrisii</name>
    <dbReference type="NCBI Taxonomy" id="151416"/>
    <lineage>
        <taxon>Bacteria</taxon>
        <taxon>Pseudomonadati</taxon>
        <taxon>Pseudomonadota</taxon>
        <taxon>Alphaproteobacteria</taxon>
        <taxon>Hyphomicrobiales</taxon>
        <taxon>Boseaceae</taxon>
        <taxon>Bosea</taxon>
    </lineage>
</organism>
<dbReference type="EMBL" id="JBHSLV010000004">
    <property type="protein sequence ID" value="MFC5391399.1"/>
    <property type="molecule type" value="Genomic_DNA"/>
</dbReference>
<evidence type="ECO:0000256" key="2">
    <source>
        <dbReference type="ARBA" id="ARBA00023015"/>
    </source>
</evidence>
<accession>A0ABW0H812</accession>
<dbReference type="InterPro" id="IPR005119">
    <property type="entry name" value="LysR_subst-bd"/>
</dbReference>
<reference evidence="7" key="1">
    <citation type="journal article" date="2019" name="Int. J. Syst. Evol. Microbiol.">
        <title>The Global Catalogue of Microorganisms (GCM) 10K type strain sequencing project: providing services to taxonomists for standard genome sequencing and annotation.</title>
        <authorList>
            <consortium name="The Broad Institute Genomics Platform"/>
            <consortium name="The Broad Institute Genome Sequencing Center for Infectious Disease"/>
            <person name="Wu L."/>
            <person name="Ma J."/>
        </authorList>
    </citation>
    <scope>NUCLEOTIDE SEQUENCE [LARGE SCALE GENOMIC DNA]</scope>
    <source>
        <strain evidence="7">CGMCC 1.16326</strain>
    </source>
</reference>
<dbReference type="SUPFAM" id="SSF46785">
    <property type="entry name" value="Winged helix' DNA-binding domain"/>
    <property type="match status" value="1"/>
</dbReference>
<proteinExistence type="inferred from homology"/>
<keyword evidence="3" id="KW-0238">DNA-binding</keyword>
<dbReference type="InterPro" id="IPR036390">
    <property type="entry name" value="WH_DNA-bd_sf"/>
</dbReference>
<dbReference type="Proteomes" id="UP001596104">
    <property type="component" value="Unassembled WGS sequence"/>
</dbReference>
<feature type="domain" description="HTH lysR-type" evidence="5">
    <location>
        <begin position="1"/>
        <end position="58"/>
    </location>
</feature>
<dbReference type="Gene3D" id="1.10.10.10">
    <property type="entry name" value="Winged helix-like DNA-binding domain superfamily/Winged helix DNA-binding domain"/>
    <property type="match status" value="1"/>
</dbReference>
<dbReference type="PROSITE" id="PS50931">
    <property type="entry name" value="HTH_LYSR"/>
    <property type="match status" value="1"/>
</dbReference>
<evidence type="ECO:0000256" key="3">
    <source>
        <dbReference type="ARBA" id="ARBA00023125"/>
    </source>
</evidence>
<evidence type="ECO:0000313" key="6">
    <source>
        <dbReference type="EMBL" id="MFC5391399.1"/>
    </source>
</evidence>
<comment type="caution">
    <text evidence="6">The sequence shown here is derived from an EMBL/GenBank/DDBJ whole genome shotgun (WGS) entry which is preliminary data.</text>
</comment>
<dbReference type="InterPro" id="IPR036388">
    <property type="entry name" value="WH-like_DNA-bd_sf"/>
</dbReference>
<keyword evidence="2" id="KW-0805">Transcription regulation</keyword>
<evidence type="ECO:0000256" key="1">
    <source>
        <dbReference type="ARBA" id="ARBA00009437"/>
    </source>
</evidence>
<dbReference type="SUPFAM" id="SSF53850">
    <property type="entry name" value="Periplasmic binding protein-like II"/>
    <property type="match status" value="1"/>
</dbReference>
<dbReference type="Pfam" id="PF00126">
    <property type="entry name" value="HTH_1"/>
    <property type="match status" value="1"/>
</dbReference>
<keyword evidence="7" id="KW-1185">Reference proteome</keyword>
<evidence type="ECO:0000259" key="5">
    <source>
        <dbReference type="PROSITE" id="PS50931"/>
    </source>
</evidence>
<dbReference type="PANTHER" id="PTHR30419:SF2">
    <property type="entry name" value="LYSR FAMILY TRANSCRIPTIONAL REGULATOR"/>
    <property type="match status" value="1"/>
</dbReference>
<dbReference type="InterPro" id="IPR050950">
    <property type="entry name" value="HTH-type_LysR_regulators"/>
</dbReference>
<dbReference type="RefSeq" id="WP_291676467.1">
    <property type="nucleotide sequence ID" value="NZ_JBHSLV010000004.1"/>
</dbReference>